<dbReference type="InterPro" id="IPR023188">
    <property type="entry name" value="DPS_DNA-bd_CS"/>
</dbReference>
<dbReference type="HOGENOM" id="CLU_098183_2_1_4"/>
<dbReference type="InterPro" id="IPR002177">
    <property type="entry name" value="DPS_DNA-bd"/>
</dbReference>
<proteinExistence type="inferred from homology"/>
<evidence type="ECO:0000313" key="4">
    <source>
        <dbReference type="EMBL" id="EEO28669.1"/>
    </source>
</evidence>
<dbReference type="EMBL" id="ACDP02000002">
    <property type="protein sequence ID" value="EEO28669.1"/>
    <property type="molecule type" value="Genomic_DNA"/>
</dbReference>
<dbReference type="PIRSF" id="PIRSF005900">
    <property type="entry name" value="Dps"/>
    <property type="match status" value="1"/>
</dbReference>
<protein>
    <recommendedName>
        <fullName evidence="3">Ferritin/DPS domain-containing protein</fullName>
    </recommendedName>
</protein>
<dbReference type="PANTHER" id="PTHR42932">
    <property type="entry name" value="GENERAL STRESS PROTEIN 20U"/>
    <property type="match status" value="1"/>
</dbReference>
<dbReference type="GO" id="GO:0008199">
    <property type="term" value="F:ferric iron binding"/>
    <property type="evidence" value="ECO:0007669"/>
    <property type="project" value="InterPro"/>
</dbReference>
<evidence type="ECO:0000313" key="5">
    <source>
        <dbReference type="Proteomes" id="UP000003973"/>
    </source>
</evidence>
<dbReference type="eggNOG" id="COG0783">
    <property type="taxonomic scope" value="Bacteria"/>
</dbReference>
<evidence type="ECO:0000256" key="2">
    <source>
        <dbReference type="RuleBase" id="RU003875"/>
    </source>
</evidence>
<reference evidence="4" key="1">
    <citation type="submission" date="2011-10" db="EMBL/GenBank/DDBJ databases">
        <title>The Genome Sequence of Oxalobacter formigenes HOxBLS.</title>
        <authorList>
            <consortium name="The Broad Institute Genome Sequencing Platform"/>
            <person name="Earl A."/>
            <person name="Ward D."/>
            <person name="Feldgarden M."/>
            <person name="Gevers D."/>
            <person name="Allison M.J."/>
            <person name="Humphrey S."/>
            <person name="Young S.K."/>
            <person name="Zeng Q."/>
            <person name="Gargeya S."/>
            <person name="Fitzgerald M."/>
            <person name="Haas B."/>
            <person name="Abouelleil A."/>
            <person name="Alvarado L."/>
            <person name="Arachchi H.M."/>
            <person name="Berlin A."/>
            <person name="Brown A."/>
            <person name="Chapman S.B."/>
            <person name="Chen Z."/>
            <person name="Dunbar C."/>
            <person name="Freedman E."/>
            <person name="Gearin G."/>
            <person name="Goldberg J."/>
            <person name="Griggs A."/>
            <person name="Gujja S."/>
            <person name="Heiman D."/>
            <person name="Howarth C."/>
            <person name="Larson L."/>
            <person name="Lui A."/>
            <person name="MacDonald P.J.P."/>
            <person name="Montmayeur A."/>
            <person name="Murphy C."/>
            <person name="Neiman D."/>
            <person name="Pearson M."/>
            <person name="Priest M."/>
            <person name="Roberts A."/>
            <person name="Saif S."/>
            <person name="Shea T."/>
            <person name="Shenoy N."/>
            <person name="Sisk P."/>
            <person name="Stolte C."/>
            <person name="Sykes S."/>
            <person name="Wortman J."/>
            <person name="Nusbaum C."/>
            <person name="Birren B."/>
        </authorList>
    </citation>
    <scope>NUCLEOTIDE SEQUENCE [LARGE SCALE GENOMIC DNA]</scope>
    <source>
        <strain evidence="4">HOxBLS</strain>
    </source>
</reference>
<gene>
    <name evidence="4" type="ORF">OFAG_01822</name>
</gene>
<dbReference type="AlphaFoldDB" id="C3X633"/>
<sequence length="173" mass="19495">MNIPAIEIGISDKDREIISNGLSRMLADSFCLYLKTHNYHWNVKGPMFQTLHVMFMDQYTELWNALDEIAERIRSLGFPAPGTMAEFATLSAIKEVEGVPSAEDMIRDVIVASQTVTRTAREVLDLADKANDQPTIDLMTQRLQIHEKNAWMLRSLLESGSGEAVAVSKRKKK</sequence>
<dbReference type="Proteomes" id="UP000003973">
    <property type="component" value="Unassembled WGS sequence"/>
</dbReference>
<dbReference type="InterPro" id="IPR008331">
    <property type="entry name" value="Ferritin_DPS_dom"/>
</dbReference>
<dbReference type="PANTHER" id="PTHR42932:SF3">
    <property type="entry name" value="DNA PROTECTION DURING STARVATION PROTEIN"/>
    <property type="match status" value="1"/>
</dbReference>
<dbReference type="GO" id="GO:0016722">
    <property type="term" value="F:oxidoreductase activity, acting on metal ions"/>
    <property type="evidence" value="ECO:0007669"/>
    <property type="project" value="InterPro"/>
</dbReference>
<dbReference type="CDD" id="cd01043">
    <property type="entry name" value="DPS"/>
    <property type="match status" value="1"/>
</dbReference>
<dbReference type="InterPro" id="IPR009078">
    <property type="entry name" value="Ferritin-like_SF"/>
</dbReference>
<name>C3X633_9BURK</name>
<comment type="similarity">
    <text evidence="1 2">Belongs to the Dps family.</text>
</comment>
<evidence type="ECO:0000259" key="3">
    <source>
        <dbReference type="Pfam" id="PF00210"/>
    </source>
</evidence>
<dbReference type="PROSITE" id="PS00819">
    <property type="entry name" value="DPS_2"/>
    <property type="match status" value="1"/>
</dbReference>
<dbReference type="Gene3D" id="1.20.1260.10">
    <property type="match status" value="1"/>
</dbReference>
<keyword evidence="5" id="KW-1185">Reference proteome</keyword>
<dbReference type="InterPro" id="IPR012347">
    <property type="entry name" value="Ferritin-like"/>
</dbReference>
<feature type="domain" description="Ferritin/DPS" evidence="3">
    <location>
        <begin position="21"/>
        <end position="158"/>
    </location>
</feature>
<evidence type="ECO:0000256" key="1">
    <source>
        <dbReference type="ARBA" id="ARBA00009497"/>
    </source>
</evidence>
<dbReference type="RefSeq" id="WP_005878579.1">
    <property type="nucleotide sequence ID" value="NZ_CABMNL010000001.1"/>
</dbReference>
<accession>C3X633</accession>
<organism evidence="4 5">
    <name type="scientific">Oxalobacter paraformigenes</name>
    <dbReference type="NCBI Taxonomy" id="556268"/>
    <lineage>
        <taxon>Bacteria</taxon>
        <taxon>Pseudomonadati</taxon>
        <taxon>Pseudomonadota</taxon>
        <taxon>Betaproteobacteria</taxon>
        <taxon>Burkholderiales</taxon>
        <taxon>Oxalobacteraceae</taxon>
        <taxon>Oxalobacter</taxon>
    </lineage>
</organism>
<comment type="caution">
    <text evidence="4">The sequence shown here is derived from an EMBL/GenBank/DDBJ whole genome shotgun (WGS) entry which is preliminary data.</text>
</comment>
<dbReference type="Pfam" id="PF00210">
    <property type="entry name" value="Ferritin"/>
    <property type="match status" value="1"/>
</dbReference>
<dbReference type="PRINTS" id="PR01346">
    <property type="entry name" value="HELNAPAPROT"/>
</dbReference>
<dbReference type="SUPFAM" id="SSF47240">
    <property type="entry name" value="Ferritin-like"/>
    <property type="match status" value="1"/>
</dbReference>